<evidence type="ECO:0000256" key="20">
    <source>
        <dbReference type="SAM" id="MobiDB-lite"/>
    </source>
</evidence>
<evidence type="ECO:0000256" key="1">
    <source>
        <dbReference type="ARBA" id="ARBA00001933"/>
    </source>
</evidence>
<dbReference type="GO" id="GO:0009097">
    <property type="term" value="P:isoleucine biosynthetic process"/>
    <property type="evidence" value="ECO:0007669"/>
    <property type="project" value="UniProtKB-UniPathway"/>
</dbReference>
<dbReference type="Pfam" id="PF01063">
    <property type="entry name" value="Aminotran_4"/>
    <property type="match status" value="1"/>
</dbReference>
<dbReference type="AlphaFoldDB" id="A0A508T1S0"/>
<dbReference type="CDD" id="cd01557">
    <property type="entry name" value="BCAT_beta_family"/>
    <property type="match status" value="1"/>
</dbReference>
<evidence type="ECO:0000256" key="8">
    <source>
        <dbReference type="ARBA" id="ARBA00022605"/>
    </source>
</evidence>
<evidence type="ECO:0000313" key="21">
    <source>
        <dbReference type="EMBL" id="VIO68959.1"/>
    </source>
</evidence>
<dbReference type="Gene3D" id="3.30.470.10">
    <property type="match status" value="1"/>
</dbReference>
<evidence type="ECO:0000256" key="11">
    <source>
        <dbReference type="ARBA" id="ARBA00023304"/>
    </source>
</evidence>
<name>A0A508T1S0_9BRAD</name>
<dbReference type="InterPro" id="IPR043132">
    <property type="entry name" value="BCAT-like_C"/>
</dbReference>
<keyword evidence="9 18" id="KW-0808">Transferase</keyword>
<evidence type="ECO:0000256" key="17">
    <source>
        <dbReference type="RuleBase" id="RU004516"/>
    </source>
</evidence>
<dbReference type="GO" id="GO:0052656">
    <property type="term" value="F:L-isoleucine-2-oxoglutarate transaminase activity"/>
    <property type="evidence" value="ECO:0007669"/>
    <property type="project" value="RHEA"/>
</dbReference>
<evidence type="ECO:0000256" key="5">
    <source>
        <dbReference type="ARBA" id="ARBA00005072"/>
    </source>
</evidence>
<evidence type="ECO:0000256" key="16">
    <source>
        <dbReference type="RuleBase" id="RU004106"/>
    </source>
</evidence>
<evidence type="ECO:0000256" key="10">
    <source>
        <dbReference type="ARBA" id="ARBA00022898"/>
    </source>
</evidence>
<keyword evidence="11 18" id="KW-0100">Branched-chain amino acid biosynthesis</keyword>
<dbReference type="GO" id="GO:0052654">
    <property type="term" value="F:L-leucine-2-oxoglutarate transaminase activity"/>
    <property type="evidence" value="ECO:0007669"/>
    <property type="project" value="RHEA"/>
</dbReference>
<dbReference type="PANTHER" id="PTHR11825:SF44">
    <property type="entry name" value="BRANCHED-CHAIN-AMINO-ACID AMINOTRANSFERASE"/>
    <property type="match status" value="1"/>
</dbReference>
<sequence length="402" mass="43650">MLATEPARRPEVVKFRPTESLGPGETGRRRDIAPVPTAESNKKMSLKFDIQPAPSPTPEKERVAKLVDPGFGRIFTDHMAIVRYNQAKGWHDARIEARANFPLDPAGAVLHYAQEIFEGLKAYKRDDGGVNLFRPDANARRFRDSAERMAMAPLPEDVFIDAVDQLVRIDRAWIPGGEGSLYLRPFMIASEIFLGVKPSAEYIFSVIASPVGSYFKGGPAPVSIWVSENYTRAAIGGTGAVKCGGNYAASLRAQAEAIQHGCDQVVFLDAVERRYIEELGGMNVFFVFDDGSLATPPLGTILPGITRDSIIALAKDAGTKVREEPYTIQQWRADAASGRLKEAFACGTAAVISPIGKVCSASGNFEISGGVAGPVAMGLRKKLVDIQYGRTNDPHNWIRNVA</sequence>
<evidence type="ECO:0000256" key="19">
    <source>
        <dbReference type="RuleBase" id="RU004519"/>
    </source>
</evidence>
<dbReference type="GO" id="GO:0009098">
    <property type="term" value="P:L-leucine biosynthetic process"/>
    <property type="evidence" value="ECO:0007669"/>
    <property type="project" value="UniProtKB-UniPathway"/>
</dbReference>
<comment type="catalytic activity">
    <reaction evidence="14 18">
        <text>L-leucine + 2-oxoglutarate = 4-methyl-2-oxopentanoate + L-glutamate</text>
        <dbReference type="Rhea" id="RHEA:18321"/>
        <dbReference type="ChEBI" id="CHEBI:16810"/>
        <dbReference type="ChEBI" id="CHEBI:17865"/>
        <dbReference type="ChEBI" id="CHEBI:29985"/>
        <dbReference type="ChEBI" id="CHEBI:57427"/>
        <dbReference type="EC" id="2.6.1.42"/>
    </reaction>
</comment>
<comment type="catalytic activity">
    <reaction evidence="13 18">
        <text>L-isoleucine + 2-oxoglutarate = (S)-3-methyl-2-oxopentanoate + L-glutamate</text>
        <dbReference type="Rhea" id="RHEA:24801"/>
        <dbReference type="ChEBI" id="CHEBI:16810"/>
        <dbReference type="ChEBI" id="CHEBI:29985"/>
        <dbReference type="ChEBI" id="CHEBI:35146"/>
        <dbReference type="ChEBI" id="CHEBI:58045"/>
        <dbReference type="EC" id="2.6.1.42"/>
    </reaction>
</comment>
<dbReference type="SUPFAM" id="SSF56752">
    <property type="entry name" value="D-aminoacid aminotransferase-like PLP-dependent enzymes"/>
    <property type="match status" value="1"/>
</dbReference>
<feature type="region of interest" description="Disordered" evidence="20">
    <location>
        <begin position="1"/>
        <end position="41"/>
    </location>
</feature>
<dbReference type="GO" id="GO:0009099">
    <property type="term" value="P:L-valine biosynthetic process"/>
    <property type="evidence" value="ECO:0007669"/>
    <property type="project" value="UniProtKB-UniPathway"/>
</dbReference>
<keyword evidence="10 17" id="KW-0663">Pyridoxal phosphate</keyword>
<gene>
    <name evidence="21" type="primary">ilvE</name>
    <name evidence="21" type="ORF">CI1B_24940</name>
</gene>
<dbReference type="UniPathway" id="UPA00049">
    <property type="reaction ID" value="UER00062"/>
</dbReference>
<feature type="modified residue" description="N6-(pyridoxal phosphate)lysine" evidence="15">
    <location>
        <position position="242"/>
    </location>
</feature>
<evidence type="ECO:0000256" key="18">
    <source>
        <dbReference type="RuleBase" id="RU004517"/>
    </source>
</evidence>
<evidence type="ECO:0000256" key="12">
    <source>
        <dbReference type="ARBA" id="ARBA00048212"/>
    </source>
</evidence>
<keyword evidence="8 18" id="KW-0028">Amino-acid biosynthesis</keyword>
<dbReference type="PANTHER" id="PTHR11825">
    <property type="entry name" value="SUBGROUP IIII AMINOTRANSFERASE"/>
    <property type="match status" value="1"/>
</dbReference>
<dbReference type="InterPro" id="IPR018300">
    <property type="entry name" value="Aminotrans_IV_CS"/>
</dbReference>
<evidence type="ECO:0000256" key="14">
    <source>
        <dbReference type="ARBA" id="ARBA00049229"/>
    </source>
</evidence>
<evidence type="ECO:0000256" key="4">
    <source>
        <dbReference type="ARBA" id="ARBA00004931"/>
    </source>
</evidence>
<comment type="similarity">
    <text evidence="6 16">Belongs to the class-IV pyridoxal-phosphate-dependent aminotransferase family.</text>
</comment>
<feature type="compositionally biased region" description="Basic and acidic residues" evidence="20">
    <location>
        <begin position="1"/>
        <end position="17"/>
    </location>
</feature>
<dbReference type="GO" id="GO:0052655">
    <property type="term" value="F:L-valine-2-oxoglutarate transaminase activity"/>
    <property type="evidence" value="ECO:0007669"/>
    <property type="project" value="RHEA"/>
</dbReference>
<organism evidence="21 22">
    <name type="scientific">Bradyrhizobium ivorense</name>
    <dbReference type="NCBI Taxonomy" id="2511166"/>
    <lineage>
        <taxon>Bacteria</taxon>
        <taxon>Pseudomonadati</taxon>
        <taxon>Pseudomonadota</taxon>
        <taxon>Alphaproteobacteria</taxon>
        <taxon>Hyphomicrobiales</taxon>
        <taxon>Nitrobacteraceae</taxon>
        <taxon>Bradyrhizobium</taxon>
    </lineage>
</organism>
<evidence type="ECO:0000256" key="13">
    <source>
        <dbReference type="ARBA" id="ARBA00048798"/>
    </source>
</evidence>
<dbReference type="InterPro" id="IPR036038">
    <property type="entry name" value="Aminotransferase-like"/>
</dbReference>
<reference evidence="21" key="1">
    <citation type="submission" date="2019-02" db="EMBL/GenBank/DDBJ databases">
        <authorList>
            <person name="Pothier F.J."/>
        </authorList>
    </citation>
    <scope>NUCLEOTIDE SEQUENCE</scope>
    <source>
        <strain evidence="21">CI-1B</strain>
    </source>
</reference>
<evidence type="ECO:0000256" key="6">
    <source>
        <dbReference type="ARBA" id="ARBA00009320"/>
    </source>
</evidence>
<dbReference type="Gene3D" id="3.20.10.10">
    <property type="entry name" value="D-amino Acid Aminotransferase, subunit A, domain 2"/>
    <property type="match status" value="1"/>
</dbReference>
<comment type="cofactor">
    <cofactor evidence="1 17">
        <name>pyridoxal 5'-phosphate</name>
        <dbReference type="ChEBI" id="CHEBI:597326"/>
    </cofactor>
</comment>
<comment type="caution">
    <text evidence="21">The sequence shown here is derived from an EMBL/GenBank/DDBJ whole genome shotgun (WGS) entry which is preliminary data.</text>
</comment>
<dbReference type="InterPro" id="IPR043131">
    <property type="entry name" value="BCAT-like_N"/>
</dbReference>
<evidence type="ECO:0000256" key="2">
    <source>
        <dbReference type="ARBA" id="ARBA00003109"/>
    </source>
</evidence>
<dbReference type="EC" id="2.6.1.42" evidence="18"/>
<dbReference type="InterPro" id="IPR005786">
    <property type="entry name" value="B_amino_transII"/>
</dbReference>
<dbReference type="UniPathway" id="UPA00047">
    <property type="reaction ID" value="UER00058"/>
</dbReference>
<dbReference type="NCBIfam" id="NF009897">
    <property type="entry name" value="PRK13357.1"/>
    <property type="match status" value="1"/>
</dbReference>
<keyword evidence="7 18" id="KW-0032">Aminotransferase</keyword>
<keyword evidence="22" id="KW-1185">Reference proteome</keyword>
<dbReference type="PIRSF" id="PIRSF006468">
    <property type="entry name" value="BCAT1"/>
    <property type="match status" value="1"/>
</dbReference>
<comment type="pathway">
    <text evidence="4 19">Amino-acid biosynthesis; L-valine biosynthesis; L-valine from pyruvate: step 4/4.</text>
</comment>
<dbReference type="EMBL" id="CAADFC020000008">
    <property type="protein sequence ID" value="VIO68959.1"/>
    <property type="molecule type" value="Genomic_DNA"/>
</dbReference>
<dbReference type="Proteomes" id="UP000328092">
    <property type="component" value="Unassembled WGS sequence"/>
</dbReference>
<comment type="pathway">
    <text evidence="5 19">Amino-acid biosynthesis; L-leucine biosynthesis; L-leucine from 3-methyl-2-oxobutanoate: step 4/4.</text>
</comment>
<evidence type="ECO:0000313" key="22">
    <source>
        <dbReference type="Proteomes" id="UP000328092"/>
    </source>
</evidence>
<comment type="catalytic activity">
    <reaction evidence="12 18">
        <text>L-valine + 2-oxoglutarate = 3-methyl-2-oxobutanoate + L-glutamate</text>
        <dbReference type="Rhea" id="RHEA:24813"/>
        <dbReference type="ChEBI" id="CHEBI:11851"/>
        <dbReference type="ChEBI" id="CHEBI:16810"/>
        <dbReference type="ChEBI" id="CHEBI:29985"/>
        <dbReference type="ChEBI" id="CHEBI:57762"/>
        <dbReference type="EC" id="2.6.1.42"/>
    </reaction>
</comment>
<comment type="pathway">
    <text evidence="3 19">Amino-acid biosynthesis; L-isoleucine biosynthesis; L-isoleucine from 2-oxobutanoate: step 4/4.</text>
</comment>
<protein>
    <recommendedName>
        <fullName evidence="18">Branched-chain-amino-acid aminotransferase</fullName>
        <ecNumber evidence="18">2.6.1.42</ecNumber>
    </recommendedName>
</protein>
<evidence type="ECO:0000256" key="15">
    <source>
        <dbReference type="PIRSR" id="PIRSR006468-1"/>
    </source>
</evidence>
<proteinExistence type="inferred from homology"/>
<dbReference type="InterPro" id="IPR001544">
    <property type="entry name" value="Aminotrans_IV"/>
</dbReference>
<accession>A0A508T1S0</accession>
<dbReference type="NCBIfam" id="TIGR01123">
    <property type="entry name" value="ilvE_II"/>
    <property type="match status" value="1"/>
</dbReference>
<dbReference type="InterPro" id="IPR033939">
    <property type="entry name" value="BCAT_family"/>
</dbReference>
<evidence type="ECO:0000256" key="9">
    <source>
        <dbReference type="ARBA" id="ARBA00022679"/>
    </source>
</evidence>
<dbReference type="PROSITE" id="PS00770">
    <property type="entry name" value="AA_TRANSFER_CLASS_4"/>
    <property type="match status" value="1"/>
</dbReference>
<evidence type="ECO:0000256" key="3">
    <source>
        <dbReference type="ARBA" id="ARBA00004824"/>
    </source>
</evidence>
<dbReference type="UniPathway" id="UPA00048">
    <property type="reaction ID" value="UER00073"/>
</dbReference>
<evidence type="ECO:0000256" key="7">
    <source>
        <dbReference type="ARBA" id="ARBA00022576"/>
    </source>
</evidence>
<comment type="function">
    <text evidence="2">Acts on leucine, isoleucine and valine.</text>
</comment>